<organism evidence="1 2">
    <name type="scientific">Oxynema aestuarii AP17</name>
    <dbReference type="NCBI Taxonomy" id="2064643"/>
    <lineage>
        <taxon>Bacteria</taxon>
        <taxon>Bacillati</taxon>
        <taxon>Cyanobacteriota</taxon>
        <taxon>Cyanophyceae</taxon>
        <taxon>Oscillatoriophycideae</taxon>
        <taxon>Oscillatoriales</taxon>
        <taxon>Oscillatoriaceae</taxon>
        <taxon>Oxynema</taxon>
        <taxon>Oxynema aestuarii</taxon>
    </lineage>
</organism>
<dbReference type="AlphaFoldDB" id="A0A6H1TV11"/>
<dbReference type="Proteomes" id="UP000500857">
    <property type="component" value="Chromosome"/>
</dbReference>
<proteinExistence type="predicted"/>
<accession>A0A6H1TV11</accession>
<protein>
    <submittedName>
        <fullName evidence="1">Uncharacterized protein</fullName>
    </submittedName>
</protein>
<keyword evidence="2" id="KW-1185">Reference proteome</keyword>
<dbReference type="EMBL" id="CP051167">
    <property type="protein sequence ID" value="QIZ69987.1"/>
    <property type="molecule type" value="Genomic_DNA"/>
</dbReference>
<evidence type="ECO:0000313" key="2">
    <source>
        <dbReference type="Proteomes" id="UP000500857"/>
    </source>
</evidence>
<evidence type="ECO:0000313" key="1">
    <source>
        <dbReference type="EMBL" id="QIZ69987.1"/>
    </source>
</evidence>
<gene>
    <name evidence="1" type="ORF">HCG48_04850</name>
</gene>
<reference evidence="1 2" key="1">
    <citation type="submission" date="2020-04" db="EMBL/GenBank/DDBJ databases">
        <authorList>
            <person name="Basu S."/>
            <person name="Maruthanayagam V."/>
            <person name="Chakraborty S."/>
            <person name="Pramanik A."/>
            <person name="Mukherjee J."/>
            <person name="Brink B."/>
        </authorList>
    </citation>
    <scope>NUCLEOTIDE SEQUENCE [LARGE SCALE GENOMIC DNA]</scope>
    <source>
        <strain evidence="1 2">AP17</strain>
    </source>
</reference>
<sequence>MQPVITFSVGYRSAPIDYQCPSMYRLAIARRTIARRRNSGRSPIF</sequence>
<dbReference type="RefSeq" id="WP_168568144.1">
    <property type="nucleotide sequence ID" value="NZ_CP051167.1"/>
</dbReference>
<name>A0A6H1TV11_9CYAN</name>
<dbReference type="KEGG" id="oxy:HCG48_04850"/>